<keyword evidence="2" id="KW-0732">Signal</keyword>
<dbReference type="EMBL" id="JBHSBI010000052">
    <property type="protein sequence ID" value="MFC4015903.1"/>
    <property type="molecule type" value="Genomic_DNA"/>
</dbReference>
<feature type="compositionally biased region" description="Low complexity" evidence="1">
    <location>
        <begin position="165"/>
        <end position="176"/>
    </location>
</feature>
<evidence type="ECO:0000256" key="1">
    <source>
        <dbReference type="SAM" id="MobiDB-lite"/>
    </source>
</evidence>
<protein>
    <recommendedName>
        <fullName evidence="5">Copper chaperone PCu(A)C</fullName>
    </recommendedName>
</protein>
<reference evidence="4" key="1">
    <citation type="journal article" date="2019" name="Int. J. Syst. Evol. Microbiol.">
        <title>The Global Catalogue of Microorganisms (GCM) 10K type strain sequencing project: providing services to taxonomists for standard genome sequencing and annotation.</title>
        <authorList>
            <consortium name="The Broad Institute Genomics Platform"/>
            <consortium name="The Broad Institute Genome Sequencing Center for Infectious Disease"/>
            <person name="Wu L."/>
            <person name="Ma J."/>
        </authorList>
    </citation>
    <scope>NUCLEOTIDE SEQUENCE [LARGE SCALE GENOMIC DNA]</scope>
    <source>
        <strain evidence="4">TBRC 1276</strain>
    </source>
</reference>
<proteinExistence type="predicted"/>
<feature type="signal peptide" evidence="2">
    <location>
        <begin position="1"/>
        <end position="21"/>
    </location>
</feature>
<feature type="chain" id="PRO_5047263931" description="Copper chaperone PCu(A)C" evidence="2">
    <location>
        <begin position="22"/>
        <end position="194"/>
    </location>
</feature>
<organism evidence="3 4">
    <name type="scientific">Nonomuraea purpurea</name>
    <dbReference type="NCBI Taxonomy" id="1849276"/>
    <lineage>
        <taxon>Bacteria</taxon>
        <taxon>Bacillati</taxon>
        <taxon>Actinomycetota</taxon>
        <taxon>Actinomycetes</taxon>
        <taxon>Streptosporangiales</taxon>
        <taxon>Streptosporangiaceae</taxon>
        <taxon>Nonomuraea</taxon>
    </lineage>
</organism>
<sequence length="194" mass="19736">MRPIASAVIVMALAATGCASVGTYPSNSVPPNPGANANATTQGRLYLRNIFLLNGSDPVSPSPLLALYGVLINGGQKPDQLDRITIEGGGTAQLPGPVALPPNQPVGTGERPLSMVSGVRGTVVPMTFTFRYAGPVRLYVPVKLRVGEFAHLPEPGGAPSPPSPAATSGPSPIRTGPAPPSPPPTGIEMVPHGE</sequence>
<name>A0ABV8GPJ0_9ACTN</name>
<dbReference type="PROSITE" id="PS51257">
    <property type="entry name" value="PROKAR_LIPOPROTEIN"/>
    <property type="match status" value="1"/>
</dbReference>
<evidence type="ECO:0008006" key="5">
    <source>
        <dbReference type="Google" id="ProtNLM"/>
    </source>
</evidence>
<dbReference type="Proteomes" id="UP001595851">
    <property type="component" value="Unassembled WGS sequence"/>
</dbReference>
<evidence type="ECO:0000313" key="3">
    <source>
        <dbReference type="EMBL" id="MFC4015903.1"/>
    </source>
</evidence>
<keyword evidence="4" id="KW-1185">Reference proteome</keyword>
<comment type="caution">
    <text evidence="3">The sequence shown here is derived from an EMBL/GenBank/DDBJ whole genome shotgun (WGS) entry which is preliminary data.</text>
</comment>
<accession>A0ABV8GPJ0</accession>
<feature type="region of interest" description="Disordered" evidence="1">
    <location>
        <begin position="153"/>
        <end position="194"/>
    </location>
</feature>
<dbReference type="RefSeq" id="WP_379535704.1">
    <property type="nucleotide sequence ID" value="NZ_JBHSBI010000052.1"/>
</dbReference>
<feature type="region of interest" description="Disordered" evidence="1">
    <location>
        <begin position="88"/>
        <end position="112"/>
    </location>
</feature>
<evidence type="ECO:0000313" key="4">
    <source>
        <dbReference type="Proteomes" id="UP001595851"/>
    </source>
</evidence>
<evidence type="ECO:0000256" key="2">
    <source>
        <dbReference type="SAM" id="SignalP"/>
    </source>
</evidence>
<gene>
    <name evidence="3" type="ORF">ACFOY2_52440</name>
</gene>